<reference evidence="2 3" key="1">
    <citation type="journal article" date="2019" name="Sci. Transl. Med.">
        <title>Quorum sensing between bacterial species on the skin protects against epidermal injury in atopic dermatitis.</title>
        <authorList>
            <person name="Williams M.R."/>
        </authorList>
    </citation>
    <scope>NUCLEOTIDE SEQUENCE [LARGE SCALE GENOMIC DNA]</scope>
    <source>
        <strain evidence="2 3">E7</strain>
    </source>
</reference>
<name>A0A4Q9WC43_STALU</name>
<proteinExistence type="predicted"/>
<evidence type="ECO:0000313" key="2">
    <source>
        <dbReference type="EMBL" id="TBW72904.1"/>
    </source>
</evidence>
<comment type="caution">
    <text evidence="2">The sequence shown here is derived from an EMBL/GenBank/DDBJ whole genome shotgun (WGS) entry which is preliminary data.</text>
</comment>
<dbReference type="GeneID" id="58090111"/>
<gene>
    <name evidence="2" type="ORF">EQ812_03420</name>
</gene>
<protein>
    <submittedName>
        <fullName evidence="2">DUF1433 domain-containing protein</fullName>
    </submittedName>
</protein>
<dbReference type="AlphaFoldDB" id="A0A4Q9WC43"/>
<accession>A0A4Q9WC43</accession>
<dbReference type="Gene3D" id="3.10.450.130">
    <property type="entry name" value="folded 79 residue fragment of lin0334 like domains"/>
    <property type="match status" value="1"/>
</dbReference>
<evidence type="ECO:0000313" key="3">
    <source>
        <dbReference type="Proteomes" id="UP000293637"/>
    </source>
</evidence>
<sequence>MNKKIFLAVIILISIVLITGAVYLKMKYDEKKEKEQQYYNEQKERIILYMKYNVKNFKNIEFIEMKKNPMDGYDIDGYINNDKDLSFSVGIRSLDDFQFDGDIACSDKLDELFINNPKPVSEIKKEQNKKEDK</sequence>
<dbReference type="Pfam" id="PF07252">
    <property type="entry name" value="DUF1433"/>
    <property type="match status" value="1"/>
</dbReference>
<keyword evidence="1" id="KW-0472">Membrane</keyword>
<dbReference type="EMBL" id="SCHB01000002">
    <property type="protein sequence ID" value="TBW72904.1"/>
    <property type="molecule type" value="Genomic_DNA"/>
</dbReference>
<organism evidence="2 3">
    <name type="scientific">Staphylococcus lugdunensis</name>
    <dbReference type="NCBI Taxonomy" id="28035"/>
    <lineage>
        <taxon>Bacteria</taxon>
        <taxon>Bacillati</taxon>
        <taxon>Bacillota</taxon>
        <taxon>Bacilli</taxon>
        <taxon>Bacillales</taxon>
        <taxon>Staphylococcaceae</taxon>
        <taxon>Staphylococcus</taxon>
    </lineage>
</organism>
<dbReference type="RefSeq" id="WP_037554986.1">
    <property type="nucleotide sequence ID" value="NZ_AP021848.1"/>
</dbReference>
<feature type="transmembrane region" description="Helical" evidence="1">
    <location>
        <begin position="6"/>
        <end position="24"/>
    </location>
</feature>
<evidence type="ECO:0000256" key="1">
    <source>
        <dbReference type="SAM" id="Phobius"/>
    </source>
</evidence>
<keyword evidence="1" id="KW-1133">Transmembrane helix</keyword>
<dbReference type="Proteomes" id="UP000293637">
    <property type="component" value="Unassembled WGS sequence"/>
</dbReference>
<dbReference type="InterPro" id="IPR009881">
    <property type="entry name" value="DUF1433"/>
</dbReference>
<keyword evidence="1" id="KW-0812">Transmembrane</keyword>